<feature type="compositionally biased region" description="Low complexity" evidence="1">
    <location>
        <begin position="499"/>
        <end position="508"/>
    </location>
</feature>
<feature type="transmembrane region" description="Helical" evidence="2">
    <location>
        <begin position="232"/>
        <end position="254"/>
    </location>
</feature>
<keyword evidence="2" id="KW-0812">Transmembrane</keyword>
<feature type="transmembrane region" description="Helical" evidence="2">
    <location>
        <begin position="185"/>
        <end position="206"/>
    </location>
</feature>
<evidence type="ECO:0000256" key="2">
    <source>
        <dbReference type="SAM" id="Phobius"/>
    </source>
</evidence>
<keyword evidence="4" id="KW-1185">Reference proteome</keyword>
<gene>
    <name evidence="3" type="ORF">FHU31_000835</name>
</gene>
<comment type="caution">
    <text evidence="3">The sequence shown here is derived from an EMBL/GenBank/DDBJ whole genome shotgun (WGS) entry which is preliminary data.</text>
</comment>
<name>A0A7X5TW77_9MYCO</name>
<keyword evidence="2" id="KW-1133">Transmembrane helix</keyword>
<dbReference type="Proteomes" id="UP000547444">
    <property type="component" value="Unassembled WGS sequence"/>
</dbReference>
<feature type="region of interest" description="Disordered" evidence="1">
    <location>
        <begin position="498"/>
        <end position="526"/>
    </location>
</feature>
<dbReference type="PANTHER" id="PTHR34219:SF1">
    <property type="entry name" value="PEPSY DOMAIN-CONTAINING PROTEIN"/>
    <property type="match status" value="1"/>
</dbReference>
<accession>A0A7X5TW77</accession>
<feature type="transmembrane region" description="Helical" evidence="2">
    <location>
        <begin position="412"/>
        <end position="433"/>
    </location>
</feature>
<feature type="transmembrane region" description="Helical" evidence="2">
    <location>
        <begin position="459"/>
        <end position="487"/>
    </location>
</feature>
<dbReference type="InterPro" id="IPR005625">
    <property type="entry name" value="PepSY-ass_TM"/>
</dbReference>
<evidence type="ECO:0000256" key="1">
    <source>
        <dbReference type="SAM" id="MobiDB-lite"/>
    </source>
</evidence>
<reference evidence="3 4" key="1">
    <citation type="submission" date="2020-03" db="EMBL/GenBank/DDBJ databases">
        <title>Sequencing the genomes of 1000 actinobacteria strains.</title>
        <authorList>
            <person name="Klenk H.-P."/>
        </authorList>
    </citation>
    <scope>NUCLEOTIDE SEQUENCE [LARGE SCALE GENOMIC DNA]</scope>
    <source>
        <strain evidence="3 4">DSM 44556</strain>
    </source>
</reference>
<dbReference type="AlphaFoldDB" id="A0A7X5TW77"/>
<evidence type="ECO:0000313" key="4">
    <source>
        <dbReference type="Proteomes" id="UP000547444"/>
    </source>
</evidence>
<dbReference type="Pfam" id="PF03929">
    <property type="entry name" value="PepSY_TM"/>
    <property type="match status" value="1"/>
</dbReference>
<sequence>MTSTVTPARRGEAAVLRRIWRLHFWVGLFAAPVLVVLALSGLVILYSQPLDNWLNGHLFVVAQGPETVPLDAQIATAKQHVGEGYSFDAVTPPDAPNHSTRVDFLAPDAPAYPAGETDMTQVFVDPHTGRYLGQRSQLSGLVGFANNVHRMFGNDGPQIQLPSLWHLMDSAAYPDATIPVGVGNLWMELTAVWILVLLASGIYLWWPRAIESTKPLLTIRLRKGGRIRWRDLHALTGVVIAAILICYVLSGLTWSRYWGENWRAFSATVAPSTSVDAPSTPAKMGDYDRLGRRIAWAATDDPVYASQHDGPAPAPLSFSDVDTIAKEEHMVPGYAIIPPADSTVNGETVYGSYTVVNRWPQKTSEQRTLYLNQFTGQTITNATAAQDGALSRLTSFGIAMHMGNQLGVLTRITATLACLAVLTSVLTGLLMWWKRRPSGRTGVPGPASPATRAATPKKAVLTVSVAAVLLGVLFPVFGVSVLVVLAVEAVLVLRRRSTSGGAPSSAPPEDAPDETGGDIPVGALGG</sequence>
<evidence type="ECO:0000313" key="3">
    <source>
        <dbReference type="EMBL" id="NIH93879.1"/>
    </source>
</evidence>
<organism evidence="3 4">
    <name type="scientific">Mycolicibacterium fluoranthenivorans</name>
    <dbReference type="NCBI Taxonomy" id="258505"/>
    <lineage>
        <taxon>Bacteria</taxon>
        <taxon>Bacillati</taxon>
        <taxon>Actinomycetota</taxon>
        <taxon>Actinomycetes</taxon>
        <taxon>Mycobacteriales</taxon>
        <taxon>Mycobacteriaceae</taxon>
        <taxon>Mycolicibacterium</taxon>
    </lineage>
</organism>
<dbReference type="EMBL" id="JAANOW010000001">
    <property type="protein sequence ID" value="NIH93879.1"/>
    <property type="molecule type" value="Genomic_DNA"/>
</dbReference>
<protein>
    <submittedName>
        <fullName evidence="3">Putative iron-regulated membrane protein</fullName>
    </submittedName>
</protein>
<proteinExistence type="predicted"/>
<feature type="transmembrane region" description="Helical" evidence="2">
    <location>
        <begin position="24"/>
        <end position="46"/>
    </location>
</feature>
<dbReference type="PANTHER" id="PTHR34219">
    <property type="entry name" value="IRON-REGULATED INNER MEMBRANE PROTEIN-RELATED"/>
    <property type="match status" value="1"/>
</dbReference>
<dbReference type="RefSeq" id="WP_167156166.1">
    <property type="nucleotide sequence ID" value="NZ_JAANOW010000001.1"/>
</dbReference>
<keyword evidence="2" id="KW-0472">Membrane</keyword>